<evidence type="ECO:0000313" key="7">
    <source>
        <dbReference type="EMBL" id="CAB1432381.1"/>
    </source>
</evidence>
<dbReference type="InterPro" id="IPR013279">
    <property type="entry name" value="Apop_reg_BclX"/>
</dbReference>
<comment type="subcellular location">
    <subcellularLocation>
        <location evidence="1">Membrane</location>
    </subcellularLocation>
</comment>
<dbReference type="PANTHER" id="PTHR11256:SF11">
    <property type="entry name" value="APOPTOSIS REGULATOR BCL-2"/>
    <property type="match status" value="1"/>
</dbReference>
<dbReference type="InterPro" id="IPR046371">
    <property type="entry name" value="Bcl-2_BH1-3"/>
</dbReference>
<dbReference type="SUPFAM" id="SSF56854">
    <property type="entry name" value="Bcl-2 inhibitors of programmed cell death"/>
    <property type="match status" value="1"/>
</dbReference>
<dbReference type="Gene3D" id="1.10.437.10">
    <property type="entry name" value="Blc2-like"/>
    <property type="match status" value="1"/>
</dbReference>
<evidence type="ECO:0000256" key="2">
    <source>
        <dbReference type="ARBA" id="ARBA00009458"/>
    </source>
</evidence>
<dbReference type="CDD" id="cd06845">
    <property type="entry name" value="Bcl-2_like"/>
    <property type="match status" value="1"/>
</dbReference>
<evidence type="ECO:0000256" key="3">
    <source>
        <dbReference type="ARBA" id="ARBA00022703"/>
    </source>
</evidence>
<dbReference type="PRINTS" id="PR01864">
    <property type="entry name" value="APOPREGBCLX"/>
</dbReference>
<dbReference type="GO" id="GO:0042981">
    <property type="term" value="P:regulation of apoptotic process"/>
    <property type="evidence" value="ECO:0007669"/>
    <property type="project" value="InterPro"/>
</dbReference>
<feature type="short sequence motif" description="BH4" evidence="5">
    <location>
        <begin position="6"/>
        <end position="25"/>
    </location>
</feature>
<feature type="domain" description="Apoptosis regulator Bcl-2 family BH4" evidence="6">
    <location>
        <begin position="6"/>
        <end position="25"/>
    </location>
</feature>
<dbReference type="EMBL" id="CADEAL010001435">
    <property type="protein sequence ID" value="CAB1432381.1"/>
    <property type="molecule type" value="Genomic_DNA"/>
</dbReference>
<accession>A0A9N7UK73</accession>
<evidence type="ECO:0000313" key="8">
    <source>
        <dbReference type="Proteomes" id="UP001153269"/>
    </source>
</evidence>
<dbReference type="InterPro" id="IPR026298">
    <property type="entry name" value="Bcl-2_fam"/>
</dbReference>
<dbReference type="GO" id="GO:0051400">
    <property type="term" value="F:BH domain binding"/>
    <property type="evidence" value="ECO:0007669"/>
    <property type="project" value="TreeGrafter"/>
</dbReference>
<dbReference type="PROSITE" id="PS50063">
    <property type="entry name" value="BH4_2"/>
    <property type="match status" value="1"/>
</dbReference>
<evidence type="ECO:0000256" key="5">
    <source>
        <dbReference type="PROSITE-ProRule" id="PRU00025"/>
    </source>
</evidence>
<dbReference type="AlphaFoldDB" id="A0A9N7UK73"/>
<keyword evidence="8" id="KW-1185">Reference proteome</keyword>
<evidence type="ECO:0000259" key="6">
    <source>
        <dbReference type="PROSITE" id="PS50063"/>
    </source>
</evidence>
<dbReference type="PRINTS" id="PR01862">
    <property type="entry name" value="BCL2FAMILY"/>
</dbReference>
<protein>
    <recommendedName>
        <fullName evidence="6">Apoptosis regulator Bcl-2 family BH4 domain-containing protein</fullName>
    </recommendedName>
</protein>
<dbReference type="InterPro" id="IPR003093">
    <property type="entry name" value="Bcl2_BH4"/>
</dbReference>
<dbReference type="Proteomes" id="UP001153269">
    <property type="component" value="Unassembled WGS sequence"/>
</dbReference>
<dbReference type="PROSITE" id="PS01080">
    <property type="entry name" value="BH1"/>
    <property type="match status" value="1"/>
</dbReference>
<evidence type="ECO:0000256" key="4">
    <source>
        <dbReference type="ARBA" id="ARBA00023136"/>
    </source>
</evidence>
<dbReference type="GO" id="GO:0001836">
    <property type="term" value="P:release of cytochrome c from mitochondria"/>
    <property type="evidence" value="ECO:0007669"/>
    <property type="project" value="TreeGrafter"/>
</dbReference>
<dbReference type="InterPro" id="IPR020717">
    <property type="entry name" value="Bcl2_BH1_motif_CS"/>
</dbReference>
<dbReference type="GO" id="GO:0005741">
    <property type="term" value="C:mitochondrial outer membrane"/>
    <property type="evidence" value="ECO:0007669"/>
    <property type="project" value="TreeGrafter"/>
</dbReference>
<dbReference type="GO" id="GO:0097192">
    <property type="term" value="P:extrinsic apoptotic signaling pathway in absence of ligand"/>
    <property type="evidence" value="ECO:0007669"/>
    <property type="project" value="TreeGrafter"/>
</dbReference>
<proteinExistence type="inferred from homology"/>
<dbReference type="PROSITE" id="PS50062">
    <property type="entry name" value="BCL2_FAMILY"/>
    <property type="match status" value="1"/>
</dbReference>
<dbReference type="InterPro" id="IPR036834">
    <property type="entry name" value="Bcl-2-like_sf"/>
</dbReference>
<comment type="similarity">
    <text evidence="2">Belongs to the Bcl-2 family.</text>
</comment>
<dbReference type="Pfam" id="PF00452">
    <property type="entry name" value="Bcl-2"/>
    <property type="match status" value="1"/>
</dbReference>
<organism evidence="7 8">
    <name type="scientific">Pleuronectes platessa</name>
    <name type="common">European plaice</name>
    <dbReference type="NCBI Taxonomy" id="8262"/>
    <lineage>
        <taxon>Eukaryota</taxon>
        <taxon>Metazoa</taxon>
        <taxon>Chordata</taxon>
        <taxon>Craniata</taxon>
        <taxon>Vertebrata</taxon>
        <taxon>Euteleostomi</taxon>
        <taxon>Actinopterygii</taxon>
        <taxon>Neopterygii</taxon>
        <taxon>Teleostei</taxon>
        <taxon>Neoteleostei</taxon>
        <taxon>Acanthomorphata</taxon>
        <taxon>Carangaria</taxon>
        <taxon>Pleuronectiformes</taxon>
        <taxon>Pleuronectoidei</taxon>
        <taxon>Pleuronectidae</taxon>
        <taxon>Pleuronectes</taxon>
    </lineage>
</organism>
<gene>
    <name evidence="7" type="ORF">PLEPLA_LOCUS20444</name>
</gene>
<dbReference type="PANTHER" id="PTHR11256">
    <property type="entry name" value="BCL-2 RELATED"/>
    <property type="match status" value="1"/>
</dbReference>
<sequence>MASESNRYIVEKYICHKLSKRGFEWGFDDVRDEDEADNGSIVAPPPTLVRRCREASTGPDNQSLPSLFRRLPQSEPHDAIHRVLREAGDELERLYQPDFTEMSRQLYLTSNTAQRRFAEVIDELFRDGVNWGRIIAFFEFGGTVCVECAAREEMTSQVENIAEWMTEYLNGPLNSWIKDNGGWEADPIGRSRWLFNSFGQSGSVLCHTSRRCIGKARPVQWIASSRRQGERRTCALKLPQAGLLCLWSLCPLHDNGVKHCSLTLGSKLNLCGQDNASWLGLGPTSGGFPEHNLPINGPQSLTICHRVYTRQPGNCNGRNISYRRGQLWARRCSRYAKNLGPELMGLGGPKKLLIMFLLNNEFR</sequence>
<evidence type="ECO:0000256" key="1">
    <source>
        <dbReference type="ARBA" id="ARBA00004370"/>
    </source>
</evidence>
<name>A0A9N7UK73_PLEPL</name>
<reference evidence="7" key="1">
    <citation type="submission" date="2020-03" db="EMBL/GenBank/DDBJ databases">
        <authorList>
            <person name="Weist P."/>
        </authorList>
    </citation>
    <scope>NUCLEOTIDE SEQUENCE</scope>
</reference>
<dbReference type="InterPro" id="IPR002475">
    <property type="entry name" value="Bcl2-like"/>
</dbReference>
<keyword evidence="3 5" id="KW-0053">Apoptosis</keyword>
<keyword evidence="4" id="KW-0472">Membrane</keyword>
<dbReference type="GO" id="GO:0008630">
    <property type="term" value="P:intrinsic apoptotic signaling pathway in response to DNA damage"/>
    <property type="evidence" value="ECO:0007669"/>
    <property type="project" value="TreeGrafter"/>
</dbReference>
<dbReference type="SMART" id="SM00337">
    <property type="entry name" value="BCL"/>
    <property type="match status" value="1"/>
</dbReference>
<comment type="caution">
    <text evidence="7">The sequence shown here is derived from an EMBL/GenBank/DDBJ whole genome shotgun (WGS) entry which is preliminary data.</text>
</comment>